<dbReference type="AlphaFoldDB" id="A0A0C3QU40"/>
<protein>
    <recommendedName>
        <fullName evidence="1">Hemerythrin-like domain-containing protein</fullName>
    </recommendedName>
</protein>
<dbReference type="HOGENOM" id="CLU_079417_0_0_1"/>
<evidence type="ECO:0000259" key="1">
    <source>
        <dbReference type="Pfam" id="PF01814"/>
    </source>
</evidence>
<proteinExistence type="predicted"/>
<feature type="domain" description="Hemerythrin-like" evidence="1">
    <location>
        <begin position="9"/>
        <end position="123"/>
    </location>
</feature>
<dbReference type="PANTHER" id="PTHR35585:SF1">
    <property type="entry name" value="HHE DOMAIN PROTEIN (AFU_ORTHOLOGUE AFUA_4G00730)"/>
    <property type="match status" value="1"/>
</dbReference>
<gene>
    <name evidence="2" type="ORF">M407DRAFT_241622</name>
</gene>
<organism evidence="2 3">
    <name type="scientific">Tulasnella calospora MUT 4182</name>
    <dbReference type="NCBI Taxonomy" id="1051891"/>
    <lineage>
        <taxon>Eukaryota</taxon>
        <taxon>Fungi</taxon>
        <taxon>Dikarya</taxon>
        <taxon>Basidiomycota</taxon>
        <taxon>Agaricomycotina</taxon>
        <taxon>Agaricomycetes</taxon>
        <taxon>Cantharellales</taxon>
        <taxon>Tulasnellaceae</taxon>
        <taxon>Tulasnella</taxon>
    </lineage>
</organism>
<evidence type="ECO:0000313" key="3">
    <source>
        <dbReference type="Proteomes" id="UP000054248"/>
    </source>
</evidence>
<evidence type="ECO:0000313" key="2">
    <source>
        <dbReference type="EMBL" id="KIO31869.1"/>
    </source>
</evidence>
<dbReference type="Pfam" id="PF01814">
    <property type="entry name" value="Hemerythrin"/>
    <property type="match status" value="1"/>
</dbReference>
<dbReference type="PANTHER" id="PTHR35585">
    <property type="entry name" value="HHE DOMAIN PROTEIN (AFU_ORTHOLOGUE AFUA_4G00730)"/>
    <property type="match status" value="1"/>
</dbReference>
<accession>A0A0C3QU40</accession>
<dbReference type="Gene3D" id="1.20.120.520">
    <property type="entry name" value="nmb1532 protein domain like"/>
    <property type="match status" value="1"/>
</dbReference>
<sequence length="193" mass="22290">MSRSAVSRTITEEVTQDHRELEEYYSKYLAATTEQEQNQWANQFRWELARHSAAEELVLYPEFEKYLGDEGKRIAESDRAEHLEAKKLLYDLERTNVTDSNFPTLFKKLVDDLREHMKSEEENDLVKFEAAIPREESEKLARSFQRTKHFVPTRSHPGAPDKGGLPQTAAGLAALPFDKLRDLFASFPAQETV</sequence>
<dbReference type="STRING" id="1051891.A0A0C3QU40"/>
<dbReference type="EMBL" id="KN822959">
    <property type="protein sequence ID" value="KIO31869.1"/>
    <property type="molecule type" value="Genomic_DNA"/>
</dbReference>
<keyword evidence="3" id="KW-1185">Reference proteome</keyword>
<dbReference type="Proteomes" id="UP000054248">
    <property type="component" value="Unassembled WGS sequence"/>
</dbReference>
<name>A0A0C3QU40_9AGAM</name>
<dbReference type="InterPro" id="IPR012312">
    <property type="entry name" value="Hemerythrin-like"/>
</dbReference>
<dbReference type="OrthoDB" id="9983919at2759"/>
<reference evidence="3" key="2">
    <citation type="submission" date="2015-01" db="EMBL/GenBank/DDBJ databases">
        <title>Evolutionary Origins and Diversification of the Mycorrhizal Mutualists.</title>
        <authorList>
            <consortium name="DOE Joint Genome Institute"/>
            <consortium name="Mycorrhizal Genomics Consortium"/>
            <person name="Kohler A."/>
            <person name="Kuo A."/>
            <person name="Nagy L.G."/>
            <person name="Floudas D."/>
            <person name="Copeland A."/>
            <person name="Barry K.W."/>
            <person name="Cichocki N."/>
            <person name="Veneault-Fourrey C."/>
            <person name="LaButti K."/>
            <person name="Lindquist E.A."/>
            <person name="Lipzen A."/>
            <person name="Lundell T."/>
            <person name="Morin E."/>
            <person name="Murat C."/>
            <person name="Riley R."/>
            <person name="Ohm R."/>
            <person name="Sun H."/>
            <person name="Tunlid A."/>
            <person name="Henrissat B."/>
            <person name="Grigoriev I.V."/>
            <person name="Hibbett D.S."/>
            <person name="Martin F."/>
        </authorList>
    </citation>
    <scope>NUCLEOTIDE SEQUENCE [LARGE SCALE GENOMIC DNA]</scope>
    <source>
        <strain evidence="3">MUT 4182</strain>
    </source>
</reference>
<reference evidence="2 3" key="1">
    <citation type="submission" date="2014-04" db="EMBL/GenBank/DDBJ databases">
        <authorList>
            <consortium name="DOE Joint Genome Institute"/>
            <person name="Kuo A."/>
            <person name="Girlanda M."/>
            <person name="Perotto S."/>
            <person name="Kohler A."/>
            <person name="Nagy L.G."/>
            <person name="Floudas D."/>
            <person name="Copeland A."/>
            <person name="Barry K.W."/>
            <person name="Cichocki N."/>
            <person name="Veneault-Fourrey C."/>
            <person name="LaButti K."/>
            <person name="Lindquist E.A."/>
            <person name="Lipzen A."/>
            <person name="Lundell T."/>
            <person name="Morin E."/>
            <person name="Murat C."/>
            <person name="Sun H."/>
            <person name="Tunlid A."/>
            <person name="Henrissat B."/>
            <person name="Grigoriev I.V."/>
            <person name="Hibbett D.S."/>
            <person name="Martin F."/>
            <person name="Nordberg H.P."/>
            <person name="Cantor M.N."/>
            <person name="Hua S.X."/>
        </authorList>
    </citation>
    <scope>NUCLEOTIDE SEQUENCE [LARGE SCALE GENOMIC DNA]</scope>
    <source>
        <strain evidence="2 3">MUT 4182</strain>
    </source>
</reference>